<evidence type="ECO:0000256" key="1">
    <source>
        <dbReference type="ARBA" id="ARBA00005495"/>
    </source>
</evidence>
<dbReference type="Proteomes" id="UP000017668">
    <property type="component" value="Unassembled WGS sequence"/>
</dbReference>
<comment type="caution">
    <text evidence="6">The sequence shown here is derived from an EMBL/GenBank/DDBJ whole genome shotgun (WGS) entry which is preliminary data.</text>
</comment>
<reference evidence="6 7" key="1">
    <citation type="journal article" date="2013" name="Genome Announc.">
        <title>Genome Sequence of Rhizobium lupini HPC(L) Isolated from Saline Desert Soil, Kutch (Gujarat).</title>
        <authorList>
            <person name="Agarwal L."/>
            <person name="Purohit H.J."/>
        </authorList>
    </citation>
    <scope>NUCLEOTIDE SEQUENCE [LARGE SCALE GENOMIC DNA]</scope>
    <source>
        <strain evidence="7">HPC(L)</strain>
    </source>
</reference>
<proteinExistence type="inferred from homology"/>
<keyword evidence="2" id="KW-0479">Metal-binding</keyword>
<dbReference type="Gene3D" id="3.90.1590.10">
    <property type="entry name" value="glutathione-dependent formaldehyde- activating enzyme (gfa)"/>
    <property type="match status" value="1"/>
</dbReference>
<dbReference type="SUPFAM" id="SSF51316">
    <property type="entry name" value="Mss4-like"/>
    <property type="match status" value="1"/>
</dbReference>
<accession>A0ABN0HKH4</accession>
<dbReference type="PANTHER" id="PTHR33337:SF40">
    <property type="entry name" value="CENP-V_GFA DOMAIN-CONTAINING PROTEIN-RELATED"/>
    <property type="match status" value="1"/>
</dbReference>
<keyword evidence="4" id="KW-0456">Lyase</keyword>
<evidence type="ECO:0000259" key="5">
    <source>
        <dbReference type="PROSITE" id="PS51891"/>
    </source>
</evidence>
<gene>
    <name evidence="6" type="ORF">C241_15053</name>
</gene>
<dbReference type="Pfam" id="PF04828">
    <property type="entry name" value="GFA"/>
    <property type="match status" value="1"/>
</dbReference>
<organism evidence="6 7">
    <name type="scientific">Bradyrhizobium lupini HPC(L)</name>
    <dbReference type="NCBI Taxonomy" id="1229491"/>
    <lineage>
        <taxon>Bacteria</taxon>
        <taxon>Pseudomonadati</taxon>
        <taxon>Pseudomonadota</taxon>
        <taxon>Alphaproteobacteria</taxon>
        <taxon>Hyphomicrobiales</taxon>
        <taxon>Nitrobacteraceae</taxon>
        <taxon>Bradyrhizobium</taxon>
    </lineage>
</organism>
<feature type="domain" description="CENP-V/GFA" evidence="5">
    <location>
        <begin position="1"/>
        <end position="89"/>
    </location>
</feature>
<dbReference type="InterPro" id="IPR006913">
    <property type="entry name" value="CENP-V/GFA"/>
</dbReference>
<protein>
    <submittedName>
        <fullName evidence="6">Glutathione-dependent formaldehyde-activating GFA</fullName>
    </submittedName>
</protein>
<keyword evidence="7" id="KW-1185">Reference proteome</keyword>
<sequence length="110" mass="12171">MKVSICHCRECQRRTGSAFGVAVFYGAGQVTAAGNHKAFLRRGESGKELEFRFCPCCGSTVYWLPEFRPNLVAIALGCFEDPSGIEPTQSVYEAMQFPWVSLCLRSEGSH</sequence>
<evidence type="ECO:0000256" key="4">
    <source>
        <dbReference type="ARBA" id="ARBA00023239"/>
    </source>
</evidence>
<name>A0ABN0HKH4_RHILU</name>
<evidence type="ECO:0000313" key="6">
    <source>
        <dbReference type="EMBL" id="EKJ95087.1"/>
    </source>
</evidence>
<evidence type="ECO:0000256" key="3">
    <source>
        <dbReference type="ARBA" id="ARBA00022833"/>
    </source>
</evidence>
<evidence type="ECO:0000256" key="2">
    <source>
        <dbReference type="ARBA" id="ARBA00022723"/>
    </source>
</evidence>
<keyword evidence="3" id="KW-0862">Zinc</keyword>
<dbReference type="EMBL" id="AMQQ01000021">
    <property type="protein sequence ID" value="EKJ95087.1"/>
    <property type="molecule type" value="Genomic_DNA"/>
</dbReference>
<comment type="similarity">
    <text evidence="1">Belongs to the Gfa family.</text>
</comment>
<dbReference type="InterPro" id="IPR011057">
    <property type="entry name" value="Mss4-like_sf"/>
</dbReference>
<dbReference type="PANTHER" id="PTHR33337">
    <property type="entry name" value="GFA DOMAIN-CONTAINING PROTEIN"/>
    <property type="match status" value="1"/>
</dbReference>
<dbReference type="PROSITE" id="PS51891">
    <property type="entry name" value="CENP_V_GFA"/>
    <property type="match status" value="1"/>
</dbReference>
<evidence type="ECO:0000313" key="7">
    <source>
        <dbReference type="Proteomes" id="UP000017668"/>
    </source>
</evidence>